<sequence>MSIGKAGLSVERVGFDLIFFLEFVFFGKEDIAMMQYLLYNFEEEAKDEKFSFVLFTE</sequence>
<keyword evidence="2" id="KW-1185">Reference proteome</keyword>
<evidence type="ECO:0000313" key="2">
    <source>
        <dbReference type="Proteomes" id="UP001265301"/>
    </source>
</evidence>
<comment type="caution">
    <text evidence="1">The sequence shown here is derived from an EMBL/GenBank/DDBJ whole genome shotgun (WGS) entry which is preliminary data.</text>
</comment>
<evidence type="ECO:0000313" key="1">
    <source>
        <dbReference type="EMBL" id="MDT2828575.1"/>
    </source>
</evidence>
<dbReference type="Proteomes" id="UP001265301">
    <property type="component" value="Unassembled WGS sequence"/>
</dbReference>
<name>A0ABU3FRH1_9ENTE</name>
<dbReference type="EMBL" id="JARQBN010000016">
    <property type="protein sequence ID" value="MDT2828575.1"/>
    <property type="molecule type" value="Genomic_DNA"/>
</dbReference>
<protein>
    <submittedName>
        <fullName evidence="1">Uncharacterized protein</fullName>
    </submittedName>
</protein>
<accession>A0ABU3FRH1</accession>
<reference evidence="1 2" key="1">
    <citation type="submission" date="2023-03" db="EMBL/GenBank/DDBJ databases">
        <authorList>
            <person name="Shen W."/>
            <person name="Cai J."/>
        </authorList>
    </citation>
    <scope>NUCLEOTIDE SEQUENCE [LARGE SCALE GENOMIC DNA]</scope>
    <source>
        <strain evidence="1 2">B101</strain>
    </source>
</reference>
<proteinExistence type="predicted"/>
<organism evidence="1 2">
    <name type="scientific">Enterococcus viikkiensis</name>
    <dbReference type="NCBI Taxonomy" id="930854"/>
    <lineage>
        <taxon>Bacteria</taxon>
        <taxon>Bacillati</taxon>
        <taxon>Bacillota</taxon>
        <taxon>Bacilli</taxon>
        <taxon>Lactobacillales</taxon>
        <taxon>Enterococcaceae</taxon>
        <taxon>Enterococcus</taxon>
    </lineage>
</organism>
<gene>
    <name evidence="1" type="ORF">P7H59_08975</name>
</gene>